<dbReference type="EMBL" id="BKCJ010001403">
    <property type="protein sequence ID" value="GEU41180.1"/>
    <property type="molecule type" value="Genomic_DNA"/>
</dbReference>
<comment type="caution">
    <text evidence="1">The sequence shown here is derived from an EMBL/GenBank/DDBJ whole genome shotgun (WGS) entry which is preliminary data.</text>
</comment>
<proteinExistence type="predicted"/>
<accession>A0A6L2JWW8</accession>
<dbReference type="AlphaFoldDB" id="A0A6L2JWW8"/>
<gene>
    <name evidence="1" type="ORF">Tci_013158</name>
</gene>
<reference evidence="1" key="1">
    <citation type="journal article" date="2019" name="Sci. Rep.">
        <title>Draft genome of Tanacetum cinerariifolium, the natural source of mosquito coil.</title>
        <authorList>
            <person name="Yamashiro T."/>
            <person name="Shiraishi A."/>
            <person name="Satake H."/>
            <person name="Nakayama K."/>
        </authorList>
    </citation>
    <scope>NUCLEOTIDE SEQUENCE</scope>
</reference>
<organism evidence="1">
    <name type="scientific">Tanacetum cinerariifolium</name>
    <name type="common">Dalmatian daisy</name>
    <name type="synonym">Chrysanthemum cinerariifolium</name>
    <dbReference type="NCBI Taxonomy" id="118510"/>
    <lineage>
        <taxon>Eukaryota</taxon>
        <taxon>Viridiplantae</taxon>
        <taxon>Streptophyta</taxon>
        <taxon>Embryophyta</taxon>
        <taxon>Tracheophyta</taxon>
        <taxon>Spermatophyta</taxon>
        <taxon>Magnoliopsida</taxon>
        <taxon>eudicotyledons</taxon>
        <taxon>Gunneridae</taxon>
        <taxon>Pentapetalae</taxon>
        <taxon>asterids</taxon>
        <taxon>campanulids</taxon>
        <taxon>Asterales</taxon>
        <taxon>Asteraceae</taxon>
        <taxon>Asteroideae</taxon>
        <taxon>Anthemideae</taxon>
        <taxon>Anthemidinae</taxon>
        <taxon>Tanacetum</taxon>
    </lineage>
</organism>
<name>A0A6L2JWW8_TANCI</name>
<evidence type="ECO:0000313" key="1">
    <source>
        <dbReference type="EMBL" id="GEU41180.1"/>
    </source>
</evidence>
<protein>
    <submittedName>
        <fullName evidence="1">Uncharacterized protein</fullName>
    </submittedName>
</protein>
<sequence length="210" mass="23789">MRTLPGDGVTIPSDAVRTYKGKRQDFVTVSEHNRLIETLKRFGEATASGSWQRHLLVLNLNSRSVQDTTVEHGSDGDRQNSEISDITELDIKGYIYAEVDITKDTTDMLAVAFNNDVANIGMTPMNDETVKKTILIDDDGIKCSNKEQKVYNKDLEFLVVKHVRSTIKLYFETVIRKGSYDKMEEASKGCCDQSIKELENKRVMIRDFAI</sequence>